<sequence>MDKKQLQCHGIQDSYSKRVEIEEPVRNSLPLMLRFEIVARKIGSILGTFEEMDLNEAHRNCHFLRIKVTIDLKSLFKKRMDHQMKYGEALKDFNEEGFKELEEQNLSFG</sequence>
<dbReference type="AlphaFoldDB" id="A0A9D4YAH3"/>
<keyword evidence="2" id="KW-1185">Reference proteome</keyword>
<evidence type="ECO:0000313" key="1">
    <source>
        <dbReference type="EMBL" id="KAI5435962.1"/>
    </source>
</evidence>
<protein>
    <submittedName>
        <fullName evidence="1">Uncharacterized protein</fullName>
    </submittedName>
</protein>
<dbReference type="Gramene" id="Psat02G0240400-T1">
    <property type="protein sequence ID" value="KAI5435962.1"/>
    <property type="gene ID" value="KIW84_022404"/>
</dbReference>
<organism evidence="1 2">
    <name type="scientific">Pisum sativum</name>
    <name type="common">Garden pea</name>
    <name type="synonym">Lathyrus oleraceus</name>
    <dbReference type="NCBI Taxonomy" id="3888"/>
    <lineage>
        <taxon>Eukaryota</taxon>
        <taxon>Viridiplantae</taxon>
        <taxon>Streptophyta</taxon>
        <taxon>Embryophyta</taxon>
        <taxon>Tracheophyta</taxon>
        <taxon>Spermatophyta</taxon>
        <taxon>Magnoliopsida</taxon>
        <taxon>eudicotyledons</taxon>
        <taxon>Gunneridae</taxon>
        <taxon>Pentapetalae</taxon>
        <taxon>rosids</taxon>
        <taxon>fabids</taxon>
        <taxon>Fabales</taxon>
        <taxon>Fabaceae</taxon>
        <taxon>Papilionoideae</taxon>
        <taxon>50 kb inversion clade</taxon>
        <taxon>NPAAA clade</taxon>
        <taxon>Hologalegina</taxon>
        <taxon>IRL clade</taxon>
        <taxon>Fabeae</taxon>
        <taxon>Lathyrus</taxon>
    </lineage>
</organism>
<accession>A0A9D4YAH3</accession>
<comment type="caution">
    <text evidence="1">The sequence shown here is derived from an EMBL/GenBank/DDBJ whole genome shotgun (WGS) entry which is preliminary data.</text>
</comment>
<dbReference type="Proteomes" id="UP001058974">
    <property type="component" value="Chromosome 2"/>
</dbReference>
<gene>
    <name evidence="1" type="ORF">KIW84_022404</name>
</gene>
<proteinExistence type="predicted"/>
<dbReference type="EMBL" id="JAMSHJ010000002">
    <property type="protein sequence ID" value="KAI5435962.1"/>
    <property type="molecule type" value="Genomic_DNA"/>
</dbReference>
<name>A0A9D4YAH3_PEA</name>
<reference evidence="1 2" key="1">
    <citation type="journal article" date="2022" name="Nat. Genet.">
        <title>Improved pea reference genome and pan-genome highlight genomic features and evolutionary characteristics.</title>
        <authorList>
            <person name="Yang T."/>
            <person name="Liu R."/>
            <person name="Luo Y."/>
            <person name="Hu S."/>
            <person name="Wang D."/>
            <person name="Wang C."/>
            <person name="Pandey M.K."/>
            <person name="Ge S."/>
            <person name="Xu Q."/>
            <person name="Li N."/>
            <person name="Li G."/>
            <person name="Huang Y."/>
            <person name="Saxena R.K."/>
            <person name="Ji Y."/>
            <person name="Li M."/>
            <person name="Yan X."/>
            <person name="He Y."/>
            <person name="Liu Y."/>
            <person name="Wang X."/>
            <person name="Xiang C."/>
            <person name="Varshney R.K."/>
            <person name="Ding H."/>
            <person name="Gao S."/>
            <person name="Zong X."/>
        </authorList>
    </citation>
    <scope>NUCLEOTIDE SEQUENCE [LARGE SCALE GENOMIC DNA]</scope>
    <source>
        <strain evidence="1 2">cv. Zhongwan 6</strain>
    </source>
</reference>
<evidence type="ECO:0000313" key="2">
    <source>
        <dbReference type="Proteomes" id="UP001058974"/>
    </source>
</evidence>